<feature type="domain" description="G-protein coupled receptors family 1 profile" evidence="6">
    <location>
        <begin position="63"/>
        <end position="288"/>
    </location>
</feature>
<dbReference type="PANTHER" id="PTHR26451">
    <property type="entry name" value="G_PROTEIN_RECEP_F1_2 DOMAIN-CONTAINING PROTEIN"/>
    <property type="match status" value="1"/>
</dbReference>
<proteinExistence type="predicted"/>
<feature type="transmembrane region" description="Helical" evidence="5">
    <location>
        <begin position="266"/>
        <end position="288"/>
    </location>
</feature>
<dbReference type="Ensembl" id="ENSEEET00000013137.2">
    <property type="protein sequence ID" value="ENSEEEP00000012988.2"/>
    <property type="gene ID" value="ENSEEEG00000006532.2"/>
</dbReference>
<feature type="transmembrane region" description="Helical" evidence="5">
    <location>
        <begin position="83"/>
        <end position="102"/>
    </location>
</feature>
<evidence type="ECO:0000259" key="6">
    <source>
        <dbReference type="PROSITE" id="PS50262"/>
    </source>
</evidence>
<dbReference type="PANTHER" id="PTHR26451:SF1002">
    <property type="entry name" value="G-PROTEIN COUPLED RECEPTOR 148-RELATED"/>
    <property type="match status" value="1"/>
</dbReference>
<dbReference type="Gene3D" id="1.20.1070.10">
    <property type="entry name" value="Rhodopsin 7-helix transmembrane proteins"/>
    <property type="match status" value="1"/>
</dbReference>
<evidence type="ECO:0000256" key="5">
    <source>
        <dbReference type="SAM" id="Phobius"/>
    </source>
</evidence>
<comment type="subcellular location">
    <subcellularLocation>
        <location evidence="1">Membrane</location>
    </subcellularLocation>
</comment>
<feature type="transmembrane region" description="Helical" evidence="5">
    <location>
        <begin position="122"/>
        <end position="141"/>
    </location>
</feature>
<feature type="transmembrane region" description="Helical" evidence="5">
    <location>
        <begin position="162"/>
        <end position="182"/>
    </location>
</feature>
<dbReference type="InterPro" id="IPR000276">
    <property type="entry name" value="GPCR_Rhodpsn"/>
</dbReference>
<dbReference type="GO" id="GO:0004930">
    <property type="term" value="F:G protein-coupled receptor activity"/>
    <property type="evidence" value="ECO:0007669"/>
    <property type="project" value="InterPro"/>
</dbReference>
<keyword evidence="8" id="KW-1185">Reference proteome</keyword>
<name>A0A4W4EM81_ELEEL</name>
<dbReference type="InterPro" id="IPR052921">
    <property type="entry name" value="GPCR1_Superfamily_Member"/>
</dbReference>
<evidence type="ECO:0000256" key="2">
    <source>
        <dbReference type="ARBA" id="ARBA00022692"/>
    </source>
</evidence>
<feature type="transmembrane region" description="Helical" evidence="5">
    <location>
        <begin position="194"/>
        <end position="214"/>
    </location>
</feature>
<dbReference type="GO" id="GO:0005549">
    <property type="term" value="F:odorant binding"/>
    <property type="evidence" value="ECO:0007669"/>
    <property type="project" value="TreeGrafter"/>
</dbReference>
<reference evidence="8" key="1">
    <citation type="journal article" date="2014" name="Science">
        <title>Nonhuman genetics. Genomic basis for the convergent evolution of electric organs.</title>
        <authorList>
            <person name="Gallant J.R."/>
            <person name="Traeger L.L."/>
            <person name="Volkening J.D."/>
            <person name="Moffett H."/>
            <person name="Chen P.H."/>
            <person name="Novina C.D."/>
            <person name="Phillips G.N.Jr."/>
            <person name="Anand R."/>
            <person name="Wells G.B."/>
            <person name="Pinch M."/>
            <person name="Guth R."/>
            <person name="Unguez G.A."/>
            <person name="Albert J.S."/>
            <person name="Zakon H.H."/>
            <person name="Samanta M.P."/>
            <person name="Sussman M.R."/>
        </authorList>
    </citation>
    <scope>NUCLEOTIDE SEQUENCE [LARGE SCALE GENOMIC DNA]</scope>
</reference>
<dbReference type="InterPro" id="IPR017452">
    <property type="entry name" value="GPCR_Rhodpsn_7TM"/>
</dbReference>
<feature type="transmembrane region" description="Helical" evidence="5">
    <location>
        <begin position="46"/>
        <end position="71"/>
    </location>
</feature>
<evidence type="ECO:0000313" key="8">
    <source>
        <dbReference type="Proteomes" id="UP000314983"/>
    </source>
</evidence>
<reference evidence="8" key="2">
    <citation type="journal article" date="2017" name="Sci. Adv.">
        <title>A tail of two voltages: Proteomic comparison of the three electric organs of the electric eel.</title>
        <authorList>
            <person name="Traeger L.L."/>
            <person name="Sabat G."/>
            <person name="Barrett-Wilt G.A."/>
            <person name="Wells G.B."/>
            <person name="Sussman M.R."/>
        </authorList>
    </citation>
    <scope>NUCLEOTIDE SEQUENCE [LARGE SCALE GENOMIC DNA]</scope>
</reference>
<dbReference type="AlphaFoldDB" id="A0A4W4EM81"/>
<dbReference type="GO" id="GO:0004984">
    <property type="term" value="F:olfactory receptor activity"/>
    <property type="evidence" value="ECO:0007669"/>
    <property type="project" value="TreeGrafter"/>
</dbReference>
<accession>A0A4W4EM81</accession>
<keyword evidence="2 5" id="KW-0812">Transmembrane</keyword>
<dbReference type="PROSITE" id="PS50262">
    <property type="entry name" value="G_PROTEIN_RECEP_F1_2"/>
    <property type="match status" value="1"/>
</dbReference>
<dbReference type="Pfam" id="PF00001">
    <property type="entry name" value="7tm_1"/>
    <property type="match status" value="1"/>
</dbReference>
<reference evidence="7" key="5">
    <citation type="submission" date="2025-09" db="UniProtKB">
        <authorList>
            <consortium name="Ensembl"/>
        </authorList>
    </citation>
    <scope>IDENTIFICATION</scope>
</reference>
<organism evidence="7 8">
    <name type="scientific">Electrophorus electricus</name>
    <name type="common">Electric eel</name>
    <name type="synonym">Gymnotus electricus</name>
    <dbReference type="NCBI Taxonomy" id="8005"/>
    <lineage>
        <taxon>Eukaryota</taxon>
        <taxon>Metazoa</taxon>
        <taxon>Chordata</taxon>
        <taxon>Craniata</taxon>
        <taxon>Vertebrata</taxon>
        <taxon>Euteleostomi</taxon>
        <taxon>Actinopterygii</taxon>
        <taxon>Neopterygii</taxon>
        <taxon>Teleostei</taxon>
        <taxon>Ostariophysi</taxon>
        <taxon>Gymnotiformes</taxon>
        <taxon>Gymnotoidei</taxon>
        <taxon>Gymnotidae</taxon>
        <taxon>Electrophorus</taxon>
    </lineage>
</organism>
<evidence type="ECO:0000256" key="3">
    <source>
        <dbReference type="ARBA" id="ARBA00022989"/>
    </source>
</evidence>
<feature type="transmembrane region" description="Helical" evidence="5">
    <location>
        <begin position="235"/>
        <end position="254"/>
    </location>
</feature>
<sequence>MSLAYDHVQSPKTGHWSAQRKAAEWPCPQGYWPLPPLFAQHLHMGLNFLIIPAALLTGVTLLLDLLLLVCILGHRHLCKETRYLLLANVFLSDTLFLSSNFANIACNMLQVKVSHMFCELIMVSKVTTCCSTILTLTLMVVDTYLAVRCPLRYTQALRPRHAMGAVAAVWLVAAFLPFALLLLTPNQMHINLHVYFTVMVFLCTALICYCYMRLYLVTRSSGIWRSRYSRARTTLLLHALVLTVYFTPCFVFTAQLGLQDTMEAELAVWLDTVNVTVLLVMSLAPYLYGLRYRDLRGALRDCFGLRRTRATETVSSY</sequence>
<evidence type="ECO:0000256" key="4">
    <source>
        <dbReference type="ARBA" id="ARBA00023136"/>
    </source>
</evidence>
<keyword evidence="4 5" id="KW-0472">Membrane</keyword>
<dbReference type="OMA" id="CYIRLYM"/>
<reference evidence="7" key="3">
    <citation type="submission" date="2020-05" db="EMBL/GenBank/DDBJ databases">
        <title>Electrophorus electricus (electric eel) genome, fEleEle1, primary haplotype.</title>
        <authorList>
            <person name="Myers G."/>
            <person name="Meyer A."/>
            <person name="Fedrigo O."/>
            <person name="Formenti G."/>
            <person name="Rhie A."/>
            <person name="Tracey A."/>
            <person name="Sims Y."/>
            <person name="Jarvis E.D."/>
        </authorList>
    </citation>
    <scope>NUCLEOTIDE SEQUENCE [LARGE SCALE GENOMIC DNA]</scope>
</reference>
<dbReference type="Proteomes" id="UP000314983">
    <property type="component" value="Chromosome 7"/>
</dbReference>
<keyword evidence="3 5" id="KW-1133">Transmembrane helix</keyword>
<dbReference type="SUPFAM" id="SSF81321">
    <property type="entry name" value="Family A G protein-coupled receptor-like"/>
    <property type="match status" value="1"/>
</dbReference>
<reference evidence="7" key="4">
    <citation type="submission" date="2025-08" db="UniProtKB">
        <authorList>
            <consortium name="Ensembl"/>
        </authorList>
    </citation>
    <scope>IDENTIFICATION</scope>
</reference>
<protein>
    <recommendedName>
        <fullName evidence="6">G-protein coupled receptors family 1 profile domain-containing protein</fullName>
    </recommendedName>
</protein>
<dbReference type="CDD" id="cd00637">
    <property type="entry name" value="7tm_classA_rhodopsin-like"/>
    <property type="match status" value="1"/>
</dbReference>
<evidence type="ECO:0000256" key="1">
    <source>
        <dbReference type="ARBA" id="ARBA00004370"/>
    </source>
</evidence>
<evidence type="ECO:0000313" key="7">
    <source>
        <dbReference type="Ensembl" id="ENSEEEP00000012988.2"/>
    </source>
</evidence>
<dbReference type="GO" id="GO:0016020">
    <property type="term" value="C:membrane"/>
    <property type="evidence" value="ECO:0007669"/>
    <property type="project" value="UniProtKB-SubCell"/>
</dbReference>